<accession>A0A940SVW0</accession>
<keyword evidence="2" id="KW-0238">DNA-binding</keyword>
<keyword evidence="3" id="KW-0804">Transcription</keyword>
<feature type="domain" description="HTH hxlR-type" evidence="4">
    <location>
        <begin position="7"/>
        <end position="109"/>
    </location>
</feature>
<reference evidence="5" key="1">
    <citation type="submission" date="2020-12" db="EMBL/GenBank/DDBJ databases">
        <title>Vagococcus allomyrinae sp. nov. and Enterococcus lavae sp. nov., isolated from the larvae of Allomyrina dichotoma.</title>
        <authorList>
            <person name="Lee S.D."/>
        </authorList>
    </citation>
    <scope>NUCLEOTIDE SEQUENCE</scope>
    <source>
        <strain evidence="5">BWB3-3</strain>
    </source>
</reference>
<gene>
    <name evidence="5" type="ORF">I6N95_06955</name>
</gene>
<comment type="caution">
    <text evidence="5">The sequence shown here is derived from an EMBL/GenBank/DDBJ whole genome shotgun (WGS) entry which is preliminary data.</text>
</comment>
<dbReference type="SUPFAM" id="SSF46785">
    <property type="entry name" value="Winged helix' DNA-binding domain"/>
    <property type="match status" value="1"/>
</dbReference>
<dbReference type="PANTHER" id="PTHR33204">
    <property type="entry name" value="TRANSCRIPTIONAL REGULATOR, MARR FAMILY"/>
    <property type="match status" value="1"/>
</dbReference>
<sequence>MSTTNQCEQDRRLRELALPFLGKWVPFILILLARQSHSFADLERAIDGISRKVLNENLVQLQMSGLILKNGQPSTGFPVSYELTELGKSSLVVLESLKTWLKAHETEINFNRQAFDSTE</sequence>
<evidence type="ECO:0000259" key="4">
    <source>
        <dbReference type="PROSITE" id="PS51118"/>
    </source>
</evidence>
<name>A0A940SVW0_9ENTE</name>
<dbReference type="InterPro" id="IPR036388">
    <property type="entry name" value="WH-like_DNA-bd_sf"/>
</dbReference>
<evidence type="ECO:0000313" key="6">
    <source>
        <dbReference type="Proteomes" id="UP000674938"/>
    </source>
</evidence>
<dbReference type="RefSeq" id="WP_209526052.1">
    <property type="nucleotide sequence ID" value="NZ_JAEEGA010000003.1"/>
</dbReference>
<dbReference type="InterPro" id="IPR002577">
    <property type="entry name" value="HTH_HxlR"/>
</dbReference>
<evidence type="ECO:0000256" key="3">
    <source>
        <dbReference type="ARBA" id="ARBA00023163"/>
    </source>
</evidence>
<evidence type="ECO:0000256" key="2">
    <source>
        <dbReference type="ARBA" id="ARBA00023125"/>
    </source>
</evidence>
<dbReference type="Proteomes" id="UP000674938">
    <property type="component" value="Unassembled WGS sequence"/>
</dbReference>
<proteinExistence type="predicted"/>
<evidence type="ECO:0000256" key="1">
    <source>
        <dbReference type="ARBA" id="ARBA00023015"/>
    </source>
</evidence>
<evidence type="ECO:0000313" key="5">
    <source>
        <dbReference type="EMBL" id="MBP1040738.1"/>
    </source>
</evidence>
<dbReference type="Pfam" id="PF01638">
    <property type="entry name" value="HxlR"/>
    <property type="match status" value="1"/>
</dbReference>
<dbReference type="AlphaFoldDB" id="A0A940SVW0"/>
<dbReference type="Gene3D" id="1.10.10.10">
    <property type="entry name" value="Winged helix-like DNA-binding domain superfamily/Winged helix DNA-binding domain"/>
    <property type="match status" value="1"/>
</dbReference>
<keyword evidence="6" id="KW-1185">Reference proteome</keyword>
<dbReference type="EMBL" id="JAEEGA010000003">
    <property type="protein sequence ID" value="MBP1040738.1"/>
    <property type="molecule type" value="Genomic_DNA"/>
</dbReference>
<dbReference type="PROSITE" id="PS51118">
    <property type="entry name" value="HTH_HXLR"/>
    <property type="match status" value="1"/>
</dbReference>
<dbReference type="InterPro" id="IPR036390">
    <property type="entry name" value="WH_DNA-bd_sf"/>
</dbReference>
<keyword evidence="1" id="KW-0805">Transcription regulation</keyword>
<protein>
    <submittedName>
        <fullName evidence="5">Helix-turn-helix transcriptional regulator</fullName>
    </submittedName>
</protein>
<dbReference type="GO" id="GO:0003677">
    <property type="term" value="F:DNA binding"/>
    <property type="evidence" value="ECO:0007669"/>
    <property type="project" value="UniProtKB-KW"/>
</dbReference>
<organism evidence="5 6">
    <name type="scientific">Vagococcus allomyrinae</name>
    <dbReference type="NCBI Taxonomy" id="2794353"/>
    <lineage>
        <taxon>Bacteria</taxon>
        <taxon>Bacillati</taxon>
        <taxon>Bacillota</taxon>
        <taxon>Bacilli</taxon>
        <taxon>Lactobacillales</taxon>
        <taxon>Enterococcaceae</taxon>
        <taxon>Vagococcus</taxon>
    </lineage>
</organism>